<dbReference type="PRINTS" id="PR00344">
    <property type="entry name" value="BCTRLSENSOR"/>
</dbReference>
<dbReference type="CDD" id="cd00082">
    <property type="entry name" value="HisKA"/>
    <property type="match status" value="1"/>
</dbReference>
<evidence type="ECO:0000256" key="9">
    <source>
        <dbReference type="ARBA" id="ARBA00023012"/>
    </source>
</evidence>
<keyword evidence="15" id="KW-1185">Reference proteome</keyword>
<dbReference type="PROSITE" id="PS50109">
    <property type="entry name" value="HIS_KIN"/>
    <property type="match status" value="1"/>
</dbReference>
<evidence type="ECO:0000256" key="2">
    <source>
        <dbReference type="ARBA" id="ARBA00004236"/>
    </source>
</evidence>
<sequence length="464" mass="50519">MTLADRWPVRTRLAFLTGVTVAVLCILFSAGLMMALHRLATQNLIRETTVAGELIAYSVDRGELVNPLPPVSPNLIRPIQVVDPNGRVVAATRDLQGKPPMANFLPKAPRRNADSEVCDHVFSDHRCDIVVAQQVYRDGGDWTIYSAAPTLPFYVYPPVLILLGGGTVLAVAAVAKGTQRSVRRSLRPVDAIRSELDEIHSTDLGRRVPVPPARDEIHHLARSVNYTLDRLEETLEQQRRFTSDASHELRSPITAIRAQIEDALLAPDEVDMDALGAAVLRSLDRLQSIAADLQTLARLDAGAPCEREPVDLGALVGAELANRRHSRRIVRDLRPGVTVRGDRIRLGRLVTSLLDNAERHASSTVTVIVRRGEDGNPAGDDDPRFRGGVAVVEVLDDGSGIAHDQREVVFQRFTRLDSARSRDAGGAGLGLPIARQIAESHGGALDIRDSPEGARFVLCLPLTP</sequence>
<dbReference type="SUPFAM" id="SSF47384">
    <property type="entry name" value="Homodimeric domain of signal transducing histidine kinase"/>
    <property type="match status" value="1"/>
</dbReference>
<dbReference type="Gene3D" id="1.10.287.130">
    <property type="match status" value="1"/>
</dbReference>
<dbReference type="InterPro" id="IPR003660">
    <property type="entry name" value="HAMP_dom"/>
</dbReference>
<dbReference type="PANTHER" id="PTHR45436">
    <property type="entry name" value="SENSOR HISTIDINE KINASE YKOH"/>
    <property type="match status" value="1"/>
</dbReference>
<evidence type="ECO:0000259" key="13">
    <source>
        <dbReference type="PROSITE" id="PS50885"/>
    </source>
</evidence>
<keyword evidence="5" id="KW-0808">Transferase</keyword>
<dbReference type="PANTHER" id="PTHR45436:SF5">
    <property type="entry name" value="SENSOR HISTIDINE KINASE TRCS"/>
    <property type="match status" value="1"/>
</dbReference>
<evidence type="ECO:0000256" key="11">
    <source>
        <dbReference type="SAM" id="Phobius"/>
    </source>
</evidence>
<keyword evidence="4" id="KW-0597">Phosphoprotein</keyword>
<evidence type="ECO:0000256" key="8">
    <source>
        <dbReference type="ARBA" id="ARBA00022989"/>
    </source>
</evidence>
<dbReference type="Pfam" id="PF00672">
    <property type="entry name" value="HAMP"/>
    <property type="match status" value="1"/>
</dbReference>
<keyword evidence="9" id="KW-0902">Two-component regulatory system</keyword>
<dbReference type="InterPro" id="IPR036097">
    <property type="entry name" value="HisK_dim/P_sf"/>
</dbReference>
<organism evidence="14 15">
    <name type="scientific">Microbispora corallina</name>
    <dbReference type="NCBI Taxonomy" id="83302"/>
    <lineage>
        <taxon>Bacteria</taxon>
        <taxon>Bacillati</taxon>
        <taxon>Actinomycetota</taxon>
        <taxon>Actinomycetes</taxon>
        <taxon>Streptosporangiales</taxon>
        <taxon>Streptosporangiaceae</taxon>
        <taxon>Microbispora</taxon>
    </lineage>
</organism>
<dbReference type="InterPro" id="IPR003594">
    <property type="entry name" value="HATPase_dom"/>
</dbReference>
<dbReference type="Proteomes" id="UP000603904">
    <property type="component" value="Unassembled WGS sequence"/>
</dbReference>
<dbReference type="Pfam" id="PF00512">
    <property type="entry name" value="HisKA"/>
    <property type="match status" value="1"/>
</dbReference>
<comment type="caution">
    <text evidence="14">The sequence shown here is derived from an EMBL/GenBank/DDBJ whole genome shotgun (WGS) entry which is preliminary data.</text>
</comment>
<evidence type="ECO:0000256" key="3">
    <source>
        <dbReference type="ARBA" id="ARBA00012438"/>
    </source>
</evidence>
<keyword evidence="10 11" id="KW-0472">Membrane</keyword>
<proteinExistence type="predicted"/>
<keyword evidence="8 11" id="KW-1133">Transmembrane helix</keyword>
<name>A0ABQ4FT60_9ACTN</name>
<reference evidence="14 15" key="1">
    <citation type="submission" date="2021-01" db="EMBL/GenBank/DDBJ databases">
        <title>Whole genome shotgun sequence of Microbispora corallina NBRC 16416.</title>
        <authorList>
            <person name="Komaki H."/>
            <person name="Tamura T."/>
        </authorList>
    </citation>
    <scope>NUCLEOTIDE SEQUENCE [LARGE SCALE GENOMIC DNA]</scope>
    <source>
        <strain evidence="14 15">NBRC 16416</strain>
    </source>
</reference>
<evidence type="ECO:0000256" key="4">
    <source>
        <dbReference type="ARBA" id="ARBA00022553"/>
    </source>
</evidence>
<dbReference type="SMART" id="SM00387">
    <property type="entry name" value="HATPase_c"/>
    <property type="match status" value="1"/>
</dbReference>
<dbReference type="EMBL" id="BOOC01000003">
    <property type="protein sequence ID" value="GIH38005.1"/>
    <property type="molecule type" value="Genomic_DNA"/>
</dbReference>
<dbReference type="Pfam" id="PF02518">
    <property type="entry name" value="HATPase_c"/>
    <property type="match status" value="1"/>
</dbReference>
<evidence type="ECO:0000256" key="6">
    <source>
        <dbReference type="ARBA" id="ARBA00022692"/>
    </source>
</evidence>
<dbReference type="PROSITE" id="PS50885">
    <property type="entry name" value="HAMP"/>
    <property type="match status" value="1"/>
</dbReference>
<dbReference type="GO" id="GO:0016301">
    <property type="term" value="F:kinase activity"/>
    <property type="evidence" value="ECO:0007669"/>
    <property type="project" value="UniProtKB-KW"/>
</dbReference>
<dbReference type="Gene3D" id="3.30.565.10">
    <property type="entry name" value="Histidine kinase-like ATPase, C-terminal domain"/>
    <property type="match status" value="1"/>
</dbReference>
<comment type="subcellular location">
    <subcellularLocation>
        <location evidence="2">Cell membrane</location>
    </subcellularLocation>
</comment>
<evidence type="ECO:0000256" key="7">
    <source>
        <dbReference type="ARBA" id="ARBA00022777"/>
    </source>
</evidence>
<feature type="transmembrane region" description="Helical" evidence="11">
    <location>
        <begin position="12"/>
        <end position="36"/>
    </location>
</feature>
<dbReference type="InterPro" id="IPR004358">
    <property type="entry name" value="Sig_transdc_His_kin-like_C"/>
</dbReference>
<dbReference type="InterPro" id="IPR005467">
    <property type="entry name" value="His_kinase_dom"/>
</dbReference>
<dbReference type="SUPFAM" id="SSF55874">
    <property type="entry name" value="ATPase domain of HSP90 chaperone/DNA topoisomerase II/histidine kinase"/>
    <property type="match status" value="1"/>
</dbReference>
<protein>
    <recommendedName>
        <fullName evidence="3">histidine kinase</fullName>
        <ecNumber evidence="3">2.7.13.3</ecNumber>
    </recommendedName>
</protein>
<evidence type="ECO:0000256" key="5">
    <source>
        <dbReference type="ARBA" id="ARBA00022679"/>
    </source>
</evidence>
<evidence type="ECO:0000259" key="12">
    <source>
        <dbReference type="PROSITE" id="PS50109"/>
    </source>
</evidence>
<keyword evidence="6 11" id="KW-0812">Transmembrane</keyword>
<feature type="domain" description="HAMP" evidence="13">
    <location>
        <begin position="183"/>
        <end position="236"/>
    </location>
</feature>
<dbReference type="InterPro" id="IPR003661">
    <property type="entry name" value="HisK_dim/P_dom"/>
</dbReference>
<accession>A0ABQ4FT60</accession>
<evidence type="ECO:0000313" key="14">
    <source>
        <dbReference type="EMBL" id="GIH38005.1"/>
    </source>
</evidence>
<dbReference type="EC" id="2.7.13.3" evidence="3"/>
<gene>
    <name evidence="14" type="ORF">Mco01_10050</name>
</gene>
<feature type="domain" description="Histidine kinase" evidence="12">
    <location>
        <begin position="244"/>
        <end position="464"/>
    </location>
</feature>
<feature type="transmembrane region" description="Helical" evidence="11">
    <location>
        <begin position="155"/>
        <end position="175"/>
    </location>
</feature>
<dbReference type="CDD" id="cd06225">
    <property type="entry name" value="HAMP"/>
    <property type="match status" value="1"/>
</dbReference>
<dbReference type="InterPro" id="IPR036890">
    <property type="entry name" value="HATPase_C_sf"/>
</dbReference>
<comment type="catalytic activity">
    <reaction evidence="1">
        <text>ATP + protein L-histidine = ADP + protein N-phospho-L-histidine.</text>
        <dbReference type="EC" id="2.7.13.3"/>
    </reaction>
</comment>
<dbReference type="SMART" id="SM00388">
    <property type="entry name" value="HisKA"/>
    <property type="match status" value="1"/>
</dbReference>
<evidence type="ECO:0000313" key="15">
    <source>
        <dbReference type="Proteomes" id="UP000603904"/>
    </source>
</evidence>
<evidence type="ECO:0000256" key="1">
    <source>
        <dbReference type="ARBA" id="ARBA00000085"/>
    </source>
</evidence>
<dbReference type="InterPro" id="IPR050428">
    <property type="entry name" value="TCS_sensor_his_kinase"/>
</dbReference>
<dbReference type="SMART" id="SM00304">
    <property type="entry name" value="HAMP"/>
    <property type="match status" value="1"/>
</dbReference>
<dbReference type="SUPFAM" id="SSF158472">
    <property type="entry name" value="HAMP domain-like"/>
    <property type="match status" value="1"/>
</dbReference>
<evidence type="ECO:0000256" key="10">
    <source>
        <dbReference type="ARBA" id="ARBA00023136"/>
    </source>
</evidence>
<dbReference type="CDD" id="cd00075">
    <property type="entry name" value="HATPase"/>
    <property type="match status" value="1"/>
</dbReference>
<keyword evidence="7 14" id="KW-0418">Kinase</keyword>